<evidence type="ECO:0000313" key="2">
    <source>
        <dbReference type="Proteomes" id="UP001482620"/>
    </source>
</evidence>
<gene>
    <name evidence="1" type="ORF">ILYODFUR_037474</name>
</gene>
<accession>A0ABV0T746</accession>
<dbReference type="Proteomes" id="UP001482620">
    <property type="component" value="Unassembled WGS sequence"/>
</dbReference>
<name>A0ABV0T746_9TELE</name>
<evidence type="ECO:0000313" key="1">
    <source>
        <dbReference type="EMBL" id="MEQ2227407.1"/>
    </source>
</evidence>
<protein>
    <submittedName>
        <fullName evidence="1">Uncharacterized protein</fullName>
    </submittedName>
</protein>
<comment type="caution">
    <text evidence="1">The sequence shown here is derived from an EMBL/GenBank/DDBJ whole genome shotgun (WGS) entry which is preliminary data.</text>
</comment>
<organism evidence="1 2">
    <name type="scientific">Ilyodon furcidens</name>
    <name type="common">goldbreast splitfin</name>
    <dbReference type="NCBI Taxonomy" id="33524"/>
    <lineage>
        <taxon>Eukaryota</taxon>
        <taxon>Metazoa</taxon>
        <taxon>Chordata</taxon>
        <taxon>Craniata</taxon>
        <taxon>Vertebrata</taxon>
        <taxon>Euteleostomi</taxon>
        <taxon>Actinopterygii</taxon>
        <taxon>Neopterygii</taxon>
        <taxon>Teleostei</taxon>
        <taxon>Neoteleostei</taxon>
        <taxon>Acanthomorphata</taxon>
        <taxon>Ovalentaria</taxon>
        <taxon>Atherinomorphae</taxon>
        <taxon>Cyprinodontiformes</taxon>
        <taxon>Goodeidae</taxon>
        <taxon>Ilyodon</taxon>
    </lineage>
</organism>
<dbReference type="EMBL" id="JAHRIQ010019899">
    <property type="protein sequence ID" value="MEQ2227407.1"/>
    <property type="molecule type" value="Genomic_DNA"/>
</dbReference>
<proteinExistence type="predicted"/>
<reference evidence="1 2" key="1">
    <citation type="submission" date="2021-06" db="EMBL/GenBank/DDBJ databases">
        <authorList>
            <person name="Palmer J.M."/>
        </authorList>
    </citation>
    <scope>NUCLEOTIDE SEQUENCE [LARGE SCALE GENOMIC DNA]</scope>
    <source>
        <strain evidence="2">if_2019</strain>
        <tissue evidence="1">Muscle</tissue>
    </source>
</reference>
<sequence length="119" mass="13412">MRKFQPCLFCDCHVNAVQEESPQIDFTRMLHLWHLTGFKVALSFSLMKITLHQVSTVPPAEFQSVSVFFNSSGLRYGDGPAADADPALHRWHQRSVAQPSGGDRPSPCWTLLDVLKQMN</sequence>
<keyword evidence="2" id="KW-1185">Reference proteome</keyword>